<evidence type="ECO:0000256" key="5">
    <source>
        <dbReference type="ARBA" id="ARBA00023242"/>
    </source>
</evidence>
<accession>A0A5J9WDR2</accession>
<keyword evidence="4" id="KW-0804">Transcription</keyword>
<feature type="region of interest" description="Disordered" evidence="6">
    <location>
        <begin position="367"/>
        <end position="422"/>
    </location>
</feature>
<dbReference type="PANTHER" id="PTHR31391:SF167">
    <property type="entry name" value="TF-B3 DOMAIN-CONTAINING PROTEIN"/>
    <property type="match status" value="1"/>
</dbReference>
<dbReference type="Gene3D" id="2.40.330.10">
    <property type="entry name" value="DNA-binding pseudobarrel domain"/>
    <property type="match status" value="6"/>
</dbReference>
<keyword evidence="5" id="KW-0539">Nucleus</keyword>
<evidence type="ECO:0000256" key="1">
    <source>
        <dbReference type="ARBA" id="ARBA00004123"/>
    </source>
</evidence>
<feature type="domain" description="TF-B3" evidence="7">
    <location>
        <begin position="458"/>
        <end position="559"/>
    </location>
</feature>
<keyword evidence="2" id="KW-0805">Transcription regulation</keyword>
<dbReference type="PANTHER" id="PTHR31391">
    <property type="entry name" value="B3 DOMAIN-CONTAINING PROTEIN OS11G0197600-RELATED"/>
    <property type="match status" value="1"/>
</dbReference>
<dbReference type="Proteomes" id="UP000324897">
    <property type="component" value="Chromosome 5"/>
</dbReference>
<keyword evidence="3" id="KW-0238">DNA-binding</keyword>
<feature type="compositionally biased region" description="Basic and acidic residues" evidence="6">
    <location>
        <begin position="153"/>
        <end position="173"/>
    </location>
</feature>
<feature type="domain" description="TF-B3" evidence="7">
    <location>
        <begin position="959"/>
        <end position="1056"/>
    </location>
</feature>
<proteinExistence type="predicted"/>
<dbReference type="AlphaFoldDB" id="A0A5J9WDR2"/>
<reference evidence="8 9" key="1">
    <citation type="journal article" date="2019" name="Sci. Rep.">
        <title>A high-quality genome of Eragrostis curvula grass provides insights into Poaceae evolution and supports new strategies to enhance forage quality.</title>
        <authorList>
            <person name="Carballo J."/>
            <person name="Santos B.A.C.M."/>
            <person name="Zappacosta D."/>
            <person name="Garbus I."/>
            <person name="Selva J.P."/>
            <person name="Gallo C.A."/>
            <person name="Diaz A."/>
            <person name="Albertini E."/>
            <person name="Caccamo M."/>
            <person name="Echenique V."/>
        </authorList>
    </citation>
    <scope>NUCLEOTIDE SEQUENCE [LARGE SCALE GENOMIC DNA]</scope>
    <source>
        <strain evidence="9">cv. Victoria</strain>
        <tissue evidence="8">Leaf</tissue>
    </source>
</reference>
<dbReference type="InterPro" id="IPR003340">
    <property type="entry name" value="B3_DNA-bd"/>
</dbReference>
<dbReference type="InterPro" id="IPR015300">
    <property type="entry name" value="DNA-bd_pseudobarrel_sf"/>
</dbReference>
<evidence type="ECO:0000313" key="9">
    <source>
        <dbReference type="Proteomes" id="UP000324897"/>
    </source>
</evidence>
<comment type="caution">
    <text evidence="8">The sequence shown here is derived from an EMBL/GenBank/DDBJ whole genome shotgun (WGS) entry which is preliminary data.</text>
</comment>
<organism evidence="8 9">
    <name type="scientific">Eragrostis curvula</name>
    <name type="common">weeping love grass</name>
    <dbReference type="NCBI Taxonomy" id="38414"/>
    <lineage>
        <taxon>Eukaryota</taxon>
        <taxon>Viridiplantae</taxon>
        <taxon>Streptophyta</taxon>
        <taxon>Embryophyta</taxon>
        <taxon>Tracheophyta</taxon>
        <taxon>Spermatophyta</taxon>
        <taxon>Magnoliopsida</taxon>
        <taxon>Liliopsida</taxon>
        <taxon>Poales</taxon>
        <taxon>Poaceae</taxon>
        <taxon>PACMAD clade</taxon>
        <taxon>Chloridoideae</taxon>
        <taxon>Eragrostideae</taxon>
        <taxon>Eragrostidinae</taxon>
        <taxon>Eragrostis</taxon>
    </lineage>
</organism>
<gene>
    <name evidence="8" type="ORF">EJB05_05624</name>
</gene>
<evidence type="ECO:0000259" key="7">
    <source>
        <dbReference type="PROSITE" id="PS50863"/>
    </source>
</evidence>
<dbReference type="GO" id="GO:0003677">
    <property type="term" value="F:DNA binding"/>
    <property type="evidence" value="ECO:0007669"/>
    <property type="project" value="UniProtKB-KW"/>
</dbReference>
<dbReference type="InterPro" id="IPR044837">
    <property type="entry name" value="REM16-like"/>
</dbReference>
<feature type="domain" description="TF-B3" evidence="7">
    <location>
        <begin position="240"/>
        <end position="339"/>
    </location>
</feature>
<dbReference type="Pfam" id="PF02362">
    <property type="entry name" value="B3"/>
    <property type="match status" value="5"/>
</dbReference>
<dbReference type="GO" id="GO:0005634">
    <property type="term" value="C:nucleus"/>
    <property type="evidence" value="ECO:0007669"/>
    <property type="project" value="UniProtKB-SubCell"/>
</dbReference>
<evidence type="ECO:0000313" key="8">
    <source>
        <dbReference type="EMBL" id="TVU46106.1"/>
    </source>
</evidence>
<evidence type="ECO:0000256" key="2">
    <source>
        <dbReference type="ARBA" id="ARBA00023015"/>
    </source>
</evidence>
<feature type="domain" description="TF-B3" evidence="7">
    <location>
        <begin position="29"/>
        <end position="122"/>
    </location>
</feature>
<dbReference type="SMART" id="SM01019">
    <property type="entry name" value="B3"/>
    <property type="match status" value="5"/>
</dbReference>
<evidence type="ECO:0000256" key="3">
    <source>
        <dbReference type="ARBA" id="ARBA00023125"/>
    </source>
</evidence>
<comment type="subcellular location">
    <subcellularLocation>
        <location evidence="1">Nucleus</location>
    </subcellularLocation>
</comment>
<dbReference type="SUPFAM" id="SSF101936">
    <property type="entry name" value="DNA-binding pseudobarrel domain"/>
    <property type="match status" value="6"/>
</dbReference>
<feature type="region of interest" description="Disordered" evidence="6">
    <location>
        <begin position="873"/>
        <end position="902"/>
    </location>
</feature>
<feature type="compositionally biased region" description="Basic and acidic residues" evidence="6">
    <location>
        <begin position="407"/>
        <end position="420"/>
    </location>
</feature>
<dbReference type="PROSITE" id="PS50863">
    <property type="entry name" value="B3"/>
    <property type="match status" value="5"/>
</dbReference>
<feature type="compositionally biased region" description="Low complexity" evidence="6">
    <location>
        <begin position="706"/>
        <end position="726"/>
    </location>
</feature>
<dbReference type="OrthoDB" id="676899at2759"/>
<keyword evidence="9" id="KW-1185">Reference proteome</keyword>
<sequence length="1058" mass="120088">MASSGSRMKKCCDCCKRYLEHLEEKKQNMTCFLRRMTGNFKHSTIVPNGFLKHFSGNLSGTIKLESPNGSIYYVEIAERYTKMVFRRGWETFINAHHIKEDDFLLFRHIENSLFEVLILDSDGCEKPFSCAGIKNIPSVREKRTDDTDISSSSEHDSKESSRRQRYARWEKGCSSHGTSSSAEDSGEDFSSENKSPESDDLQMAQGADYVLSHGNSLSEAQKERVLALIQEIKPDITVFVAIMRKSNVQLPSTHLVISKKYAFTHFPHKSMDVTLQRPGNSKKWQPRFYKRNDNRMCMLKGQWLDFVCDNHVQEGDICLFLPIKGRRKFTFMVYLLRTSASGSSRVETGFERTGPCYGRSSTKMASAVHIKEESTEGENVSMENGMHETSEEYQESDSGENASMENGMHETSEEYQERNSDSLSEPPYIVALKSCLSRSQKTIVEKRVRAIQSEFPIFVAIMTKSTIGDGDALNCRIEFGARFAASHLPDRGQTMILRCMRKIWKTKMVILPGRRRWFLRQGWPTFVWDNGLRTGDICLFELKKNERKPTMEVHIISLDMAKGAGSQMKKPCDCCKRYLNHLDEKNQNMTCFLRRMTGNFKHNTIVPNRFLKYFTEKLSGTIKLESPNGCLYDVQVMDRYDKMVLGHGWEAFVDVHHINENDSLLFRHIKECCFEVSIFDPDDCEKMFPCAGIKDTPSVQERSVDSVDVSSSSQHVTTKSSGSEKSGGSDKGRHGKTARMTAISSSSDVSGTGSSSESESFESDDLEIPKGTDYVMSSRSCLSEAQTERVIAFIHEIEPGVTVFVAILKKCHVQPPVPSLAITKEYAITHFPHETTNVTLQRPGTGKKWHPKFYKRKDRSVYLEGSATDCVGGTGFQRAGPDPGRSNNAEMASEDIKEEPTDHGEHAWNECLENENFGRSSHYQPPYILPARNHLSKSQRKIIVKKVRAIQSELPIYVAFMSKSSVGDPQRSMLELGSRYATAVHLPSRGQTVVLKYMRKIWKAKLAVNCGGRRYLSGGWPKFVRDNGLRVGDICLLELKKNERKLTMEVHIILREQF</sequence>
<dbReference type="Gramene" id="TVU46106">
    <property type="protein sequence ID" value="TVU46106"/>
    <property type="gene ID" value="EJB05_05624"/>
</dbReference>
<feature type="compositionally biased region" description="Low complexity" evidence="6">
    <location>
        <begin position="744"/>
        <end position="758"/>
    </location>
</feature>
<evidence type="ECO:0000256" key="4">
    <source>
        <dbReference type="ARBA" id="ARBA00023163"/>
    </source>
</evidence>
<feature type="region of interest" description="Disordered" evidence="6">
    <location>
        <begin position="701"/>
        <end position="769"/>
    </location>
</feature>
<dbReference type="CDD" id="cd10017">
    <property type="entry name" value="B3_DNA"/>
    <property type="match status" value="5"/>
</dbReference>
<feature type="domain" description="TF-B3" evidence="7">
    <location>
        <begin position="589"/>
        <end position="682"/>
    </location>
</feature>
<name>A0A5J9WDR2_9POAL</name>
<evidence type="ECO:0000256" key="6">
    <source>
        <dbReference type="SAM" id="MobiDB-lite"/>
    </source>
</evidence>
<protein>
    <recommendedName>
        <fullName evidence="7">TF-B3 domain-containing protein</fullName>
    </recommendedName>
</protein>
<dbReference type="EMBL" id="RWGY01000004">
    <property type="protein sequence ID" value="TVU46106.1"/>
    <property type="molecule type" value="Genomic_DNA"/>
</dbReference>
<feature type="region of interest" description="Disordered" evidence="6">
    <location>
        <begin position="141"/>
        <end position="200"/>
    </location>
</feature>